<evidence type="ECO:0000313" key="1">
    <source>
        <dbReference type="EMBL" id="KIK24582.1"/>
    </source>
</evidence>
<reference evidence="2" key="2">
    <citation type="submission" date="2015-01" db="EMBL/GenBank/DDBJ databases">
        <title>Evolutionary Origins and Diversification of the Mycorrhizal Mutualists.</title>
        <authorList>
            <consortium name="DOE Joint Genome Institute"/>
            <consortium name="Mycorrhizal Genomics Consortium"/>
            <person name="Kohler A."/>
            <person name="Kuo A."/>
            <person name="Nagy L.G."/>
            <person name="Floudas D."/>
            <person name="Copeland A."/>
            <person name="Barry K.W."/>
            <person name="Cichocki N."/>
            <person name="Veneault-Fourrey C."/>
            <person name="LaButti K."/>
            <person name="Lindquist E.A."/>
            <person name="Lipzen A."/>
            <person name="Lundell T."/>
            <person name="Morin E."/>
            <person name="Murat C."/>
            <person name="Riley R."/>
            <person name="Ohm R."/>
            <person name="Sun H."/>
            <person name="Tunlid A."/>
            <person name="Henrissat B."/>
            <person name="Grigoriev I.V."/>
            <person name="Hibbett D.S."/>
            <person name="Martin F."/>
        </authorList>
    </citation>
    <scope>NUCLEOTIDE SEQUENCE [LARGE SCALE GENOMIC DNA]</scope>
    <source>
        <strain evidence="2">441</strain>
    </source>
</reference>
<dbReference type="EMBL" id="KN833715">
    <property type="protein sequence ID" value="KIK24582.1"/>
    <property type="molecule type" value="Genomic_DNA"/>
</dbReference>
<dbReference type="AlphaFoldDB" id="A0A0C9ZQK9"/>
<dbReference type="STRING" id="765257.A0A0C9ZQK9"/>
<gene>
    <name evidence="1" type="ORF">PISMIDRAFT_10197</name>
</gene>
<reference evidence="1 2" key="1">
    <citation type="submission" date="2014-04" db="EMBL/GenBank/DDBJ databases">
        <authorList>
            <consortium name="DOE Joint Genome Institute"/>
            <person name="Kuo A."/>
            <person name="Kohler A."/>
            <person name="Costa M.D."/>
            <person name="Nagy L.G."/>
            <person name="Floudas D."/>
            <person name="Copeland A."/>
            <person name="Barry K.W."/>
            <person name="Cichocki N."/>
            <person name="Veneault-Fourrey C."/>
            <person name="LaButti K."/>
            <person name="Lindquist E.A."/>
            <person name="Lipzen A."/>
            <person name="Lundell T."/>
            <person name="Morin E."/>
            <person name="Murat C."/>
            <person name="Sun H."/>
            <person name="Tunlid A."/>
            <person name="Henrissat B."/>
            <person name="Grigoriev I.V."/>
            <person name="Hibbett D.S."/>
            <person name="Martin F."/>
            <person name="Nordberg H.P."/>
            <person name="Cantor M.N."/>
            <person name="Hua S.X."/>
        </authorList>
    </citation>
    <scope>NUCLEOTIDE SEQUENCE [LARGE SCALE GENOMIC DNA]</scope>
    <source>
        <strain evidence="1 2">441</strain>
    </source>
</reference>
<dbReference type="Proteomes" id="UP000054018">
    <property type="component" value="Unassembled WGS sequence"/>
</dbReference>
<protein>
    <submittedName>
        <fullName evidence="1">Uncharacterized protein</fullName>
    </submittedName>
</protein>
<name>A0A0C9ZQK9_9AGAM</name>
<organism evidence="1 2">
    <name type="scientific">Pisolithus microcarpus 441</name>
    <dbReference type="NCBI Taxonomy" id="765257"/>
    <lineage>
        <taxon>Eukaryota</taxon>
        <taxon>Fungi</taxon>
        <taxon>Dikarya</taxon>
        <taxon>Basidiomycota</taxon>
        <taxon>Agaricomycotina</taxon>
        <taxon>Agaricomycetes</taxon>
        <taxon>Agaricomycetidae</taxon>
        <taxon>Boletales</taxon>
        <taxon>Sclerodermatineae</taxon>
        <taxon>Pisolithaceae</taxon>
        <taxon>Pisolithus</taxon>
    </lineage>
</organism>
<keyword evidence="2" id="KW-1185">Reference proteome</keyword>
<accession>A0A0C9ZQK9</accession>
<sequence>MYNAFDWYDHTLEDREDHYAGFLVCSVASEAAWVLMFPWRLSRGGYPHGPDRDFSNQDLYADYPGPSSAHGGLRMDNYDGQQIMVRNVGAARVPFAIALTGWTMLAFLVDGKRGSCRAIKTTGQGKLTETLFDGTRSKGCRVLQFTQVPLASPNFNAIRRSSFGCALRRSLAYLFAVGRQGWTSYAHASGWLRGRARRPQRRSPSSYTLLLLVSLTFEKNG</sequence>
<dbReference type="OrthoDB" id="10631074at2759"/>
<proteinExistence type="predicted"/>
<evidence type="ECO:0000313" key="2">
    <source>
        <dbReference type="Proteomes" id="UP000054018"/>
    </source>
</evidence>
<dbReference type="HOGENOM" id="CLU_1251104_0_0_1"/>